<gene>
    <name evidence="3" type="ORF">NA2_08776</name>
</gene>
<protein>
    <submittedName>
        <fullName evidence="3">Activator of Hsp90 ATPase 1 family protein</fullName>
    </submittedName>
</protein>
<evidence type="ECO:0000256" key="1">
    <source>
        <dbReference type="ARBA" id="ARBA00006817"/>
    </source>
</evidence>
<dbReference type="Pfam" id="PF08327">
    <property type="entry name" value="AHSA1"/>
    <property type="match status" value="1"/>
</dbReference>
<dbReference type="eggNOG" id="COG3832">
    <property type="taxonomic scope" value="Bacteria"/>
</dbReference>
<dbReference type="InterPro" id="IPR013538">
    <property type="entry name" value="ASHA1/2-like_C"/>
</dbReference>
<accession>K2MAN3</accession>
<dbReference type="InterPro" id="IPR023393">
    <property type="entry name" value="START-like_dom_sf"/>
</dbReference>
<dbReference type="CDD" id="cd08899">
    <property type="entry name" value="SRPBCC_CalC_Aha1-like_6"/>
    <property type="match status" value="1"/>
</dbReference>
<evidence type="ECO:0000259" key="2">
    <source>
        <dbReference type="Pfam" id="PF08327"/>
    </source>
</evidence>
<dbReference type="SUPFAM" id="SSF55961">
    <property type="entry name" value="Bet v1-like"/>
    <property type="match status" value="1"/>
</dbReference>
<feature type="domain" description="Activator of Hsp90 ATPase homologue 1/2-like C-terminal" evidence="2">
    <location>
        <begin position="27"/>
        <end position="156"/>
    </location>
</feature>
<dbReference type="OrthoDB" id="9800600at2"/>
<keyword evidence="4" id="KW-1185">Reference proteome</keyword>
<evidence type="ECO:0000313" key="4">
    <source>
        <dbReference type="Proteomes" id="UP000006786"/>
    </source>
</evidence>
<name>K2MAN3_9HYPH</name>
<dbReference type="PATRIC" id="fig|391937.3.peg.1804"/>
<dbReference type="EMBL" id="AMRM01000008">
    <property type="protein sequence ID" value="EKF19211.1"/>
    <property type="molecule type" value="Genomic_DNA"/>
</dbReference>
<dbReference type="Gene3D" id="3.30.530.20">
    <property type="match status" value="1"/>
</dbReference>
<sequence length="188" mass="21025">MNTSDRDDYGVVAAPDTVRFERLLPGSAERLWAYLTEAGKRRQWLAGGEMEPRLGGRAELFFRHSDFTDEPVPERFRDIADGFHAHGRITAFDPPRVLGMTWPGDGVDSEVVFELFPEGKNVLLVITHRRLAGRAEMANVSGGWHAHLDVLAALLEGAETPPFWSRIERLEADYSQRYGRDSGGTTGE</sequence>
<dbReference type="Proteomes" id="UP000006786">
    <property type="component" value="Unassembled WGS sequence"/>
</dbReference>
<dbReference type="RefSeq" id="WP_008596282.1">
    <property type="nucleotide sequence ID" value="NZ_AMRM01000008.1"/>
</dbReference>
<evidence type="ECO:0000313" key="3">
    <source>
        <dbReference type="EMBL" id="EKF19211.1"/>
    </source>
</evidence>
<comment type="caution">
    <text evidence="3">The sequence shown here is derived from an EMBL/GenBank/DDBJ whole genome shotgun (WGS) entry which is preliminary data.</text>
</comment>
<dbReference type="STRING" id="391937.NA2_08776"/>
<reference evidence="3 4" key="1">
    <citation type="journal article" date="2012" name="J. Bacteriol.">
        <title>Genome Sequence of Nitratireductor pacificus Type Strain pht-3B.</title>
        <authorList>
            <person name="Lai Q."/>
            <person name="Li G."/>
            <person name="Shao Z."/>
        </authorList>
    </citation>
    <scope>NUCLEOTIDE SEQUENCE [LARGE SCALE GENOMIC DNA]</scope>
    <source>
        <strain evidence="4">pht-3B</strain>
    </source>
</reference>
<dbReference type="AlphaFoldDB" id="K2MAN3"/>
<proteinExistence type="inferred from homology"/>
<organism evidence="3 4">
    <name type="scientific">Nitratireductor pacificus pht-3B</name>
    <dbReference type="NCBI Taxonomy" id="391937"/>
    <lineage>
        <taxon>Bacteria</taxon>
        <taxon>Pseudomonadati</taxon>
        <taxon>Pseudomonadota</taxon>
        <taxon>Alphaproteobacteria</taxon>
        <taxon>Hyphomicrobiales</taxon>
        <taxon>Phyllobacteriaceae</taxon>
        <taxon>Nitratireductor</taxon>
    </lineage>
</organism>
<comment type="similarity">
    <text evidence="1">Belongs to the AHA1 family.</text>
</comment>